<keyword evidence="6" id="KW-0931">ER-Golgi transport</keyword>
<proteinExistence type="inferred from homology"/>
<dbReference type="Pfam" id="PF09753">
    <property type="entry name" value="Use1"/>
    <property type="match status" value="1"/>
</dbReference>
<dbReference type="GO" id="GO:0031201">
    <property type="term" value="C:SNARE complex"/>
    <property type="evidence" value="ECO:0007669"/>
    <property type="project" value="TreeGrafter"/>
</dbReference>
<evidence type="ECO:0000256" key="8">
    <source>
        <dbReference type="ARBA" id="ARBA00022989"/>
    </source>
</evidence>
<evidence type="ECO:0000256" key="6">
    <source>
        <dbReference type="ARBA" id="ARBA00022892"/>
    </source>
</evidence>
<evidence type="ECO:0000256" key="7">
    <source>
        <dbReference type="ARBA" id="ARBA00022927"/>
    </source>
</evidence>
<evidence type="ECO:0000256" key="3">
    <source>
        <dbReference type="ARBA" id="ARBA00022448"/>
    </source>
</evidence>
<evidence type="ECO:0000256" key="9">
    <source>
        <dbReference type="ARBA" id="ARBA00023136"/>
    </source>
</evidence>
<keyword evidence="3" id="KW-0813">Transport</keyword>
<evidence type="ECO:0000256" key="10">
    <source>
        <dbReference type="SAM" id="Phobius"/>
    </source>
</evidence>
<keyword evidence="5" id="KW-0256">Endoplasmic reticulum</keyword>
<dbReference type="STRING" id="1157962.A0A250XB52"/>
<dbReference type="GO" id="GO:0005789">
    <property type="term" value="C:endoplasmic reticulum membrane"/>
    <property type="evidence" value="ECO:0007669"/>
    <property type="project" value="UniProtKB-SubCell"/>
</dbReference>
<comment type="subcellular location">
    <subcellularLocation>
        <location evidence="1">Endoplasmic reticulum membrane</location>
        <topology evidence="1">Single-pass type IV membrane protein</topology>
    </subcellularLocation>
</comment>
<name>A0A250XB52_9CHLO</name>
<evidence type="ECO:0000256" key="5">
    <source>
        <dbReference type="ARBA" id="ARBA00022824"/>
    </source>
</evidence>
<keyword evidence="4 10" id="KW-0812">Transmembrane</keyword>
<comment type="similarity">
    <text evidence="2">Belongs to the USE1 family.</text>
</comment>
<evidence type="ECO:0000256" key="4">
    <source>
        <dbReference type="ARBA" id="ARBA00022692"/>
    </source>
</evidence>
<comment type="caution">
    <text evidence="11">The sequence shown here is derived from an EMBL/GenBank/DDBJ whole genome shotgun (WGS) entry which is preliminary data.</text>
</comment>
<keyword evidence="7" id="KW-0653">Protein transport</keyword>
<evidence type="ECO:0000256" key="1">
    <source>
        <dbReference type="ARBA" id="ARBA00004163"/>
    </source>
</evidence>
<dbReference type="EMBL" id="BEGY01000047">
    <property type="protein sequence ID" value="GAX80000.1"/>
    <property type="molecule type" value="Genomic_DNA"/>
</dbReference>
<keyword evidence="8 10" id="KW-1133">Transmembrane helix</keyword>
<dbReference type="PANTHER" id="PTHR13050">
    <property type="entry name" value="USE1-LIKE PROTEIN"/>
    <property type="match status" value="1"/>
</dbReference>
<protein>
    <recommendedName>
        <fullName evidence="13">t-SNARE coiled-coil homology domain-containing protein</fullName>
    </recommendedName>
</protein>
<evidence type="ECO:0008006" key="13">
    <source>
        <dbReference type="Google" id="ProtNLM"/>
    </source>
</evidence>
<dbReference type="AlphaFoldDB" id="A0A250XB52"/>
<dbReference type="GO" id="GO:0005484">
    <property type="term" value="F:SNAP receptor activity"/>
    <property type="evidence" value="ECO:0007669"/>
    <property type="project" value="TreeGrafter"/>
</dbReference>
<feature type="transmembrane region" description="Helical" evidence="10">
    <location>
        <begin position="250"/>
        <end position="273"/>
    </location>
</feature>
<accession>A0A250XB52</accession>
<dbReference type="OrthoDB" id="4506189at2759"/>
<evidence type="ECO:0000256" key="2">
    <source>
        <dbReference type="ARBA" id="ARBA00007891"/>
    </source>
</evidence>
<dbReference type="Proteomes" id="UP000232323">
    <property type="component" value="Unassembled WGS sequence"/>
</dbReference>
<dbReference type="GO" id="GO:0015031">
    <property type="term" value="P:protein transport"/>
    <property type="evidence" value="ECO:0007669"/>
    <property type="project" value="UniProtKB-KW"/>
</dbReference>
<keyword evidence="9 10" id="KW-0472">Membrane</keyword>
<organism evidence="11 12">
    <name type="scientific">Chlamydomonas eustigma</name>
    <dbReference type="NCBI Taxonomy" id="1157962"/>
    <lineage>
        <taxon>Eukaryota</taxon>
        <taxon>Viridiplantae</taxon>
        <taxon>Chlorophyta</taxon>
        <taxon>core chlorophytes</taxon>
        <taxon>Chlorophyceae</taxon>
        <taxon>CS clade</taxon>
        <taxon>Chlamydomonadales</taxon>
        <taxon>Chlamydomonadaceae</taxon>
        <taxon>Chlamydomonas</taxon>
    </lineage>
</organism>
<sequence>MATFFLSLSTDFFKITNRFNMATPESLPELPAPRSDLLPEIHFRRLLHSCVRIIKSAHLSRDIDTGALNLQSAKLKHYINTLQDQLGDLERNYAIDLGFSTLTAYKRHVAALAAFIPQPELPSYFQKPKPNQSLQIKGLPTFLPQPFVPGSQNVEDMSSGRLAQTATSASTAMTHATQKRLEHQEQLQDAITDDLVGMAAALKKSTLDMQAAVDRRGDLVNAAETNLVKSLDNAKEVVSKSKEQFKRGKGTCCLTCMVLLVVCIVLSAMIVYIKFTHLLGYRLPLTPVTQKTLQIASPQLHVPSDYNPSGTGAGSDGEL</sequence>
<dbReference type="InterPro" id="IPR019150">
    <property type="entry name" value="Vesicle_transport_protein_Use1"/>
</dbReference>
<reference evidence="11 12" key="1">
    <citation type="submission" date="2017-08" db="EMBL/GenBank/DDBJ databases">
        <title>Acidophilic green algal genome provides insights into adaptation to an acidic environment.</title>
        <authorList>
            <person name="Hirooka S."/>
            <person name="Hirose Y."/>
            <person name="Kanesaki Y."/>
            <person name="Higuchi S."/>
            <person name="Fujiwara T."/>
            <person name="Onuma R."/>
            <person name="Era A."/>
            <person name="Ohbayashi R."/>
            <person name="Uzuka A."/>
            <person name="Nozaki H."/>
            <person name="Yoshikawa H."/>
            <person name="Miyagishima S.Y."/>
        </authorList>
    </citation>
    <scope>NUCLEOTIDE SEQUENCE [LARGE SCALE GENOMIC DNA]</scope>
    <source>
        <strain evidence="11 12">NIES-2499</strain>
    </source>
</reference>
<dbReference type="PANTHER" id="PTHR13050:SF7">
    <property type="entry name" value="VESICLE TRANSPORT PROTEIN USE1"/>
    <property type="match status" value="1"/>
</dbReference>
<dbReference type="GO" id="GO:0006890">
    <property type="term" value="P:retrograde vesicle-mediated transport, Golgi to endoplasmic reticulum"/>
    <property type="evidence" value="ECO:0007669"/>
    <property type="project" value="TreeGrafter"/>
</dbReference>
<keyword evidence="12" id="KW-1185">Reference proteome</keyword>
<evidence type="ECO:0000313" key="12">
    <source>
        <dbReference type="Proteomes" id="UP000232323"/>
    </source>
</evidence>
<evidence type="ECO:0000313" key="11">
    <source>
        <dbReference type="EMBL" id="GAX80000.1"/>
    </source>
</evidence>
<gene>
    <name evidence="11" type="ORF">CEUSTIGMA_g7440.t1</name>
</gene>